<keyword evidence="2" id="KW-1133">Transmembrane helix</keyword>
<dbReference type="EMBL" id="KB467831">
    <property type="protein sequence ID" value="PCH33452.1"/>
    <property type="molecule type" value="Genomic_DNA"/>
</dbReference>
<dbReference type="Proteomes" id="UP000218811">
    <property type="component" value="Unassembled WGS sequence"/>
</dbReference>
<feature type="region of interest" description="Disordered" evidence="1">
    <location>
        <begin position="382"/>
        <end position="459"/>
    </location>
</feature>
<dbReference type="OrthoDB" id="3270653at2759"/>
<keyword evidence="4" id="KW-1185">Reference proteome</keyword>
<feature type="compositionally biased region" description="Polar residues" evidence="1">
    <location>
        <begin position="112"/>
        <end position="128"/>
    </location>
</feature>
<feature type="transmembrane region" description="Helical" evidence="2">
    <location>
        <begin position="20"/>
        <end position="45"/>
    </location>
</feature>
<reference evidence="3 4" key="1">
    <citation type="journal article" date="2012" name="Science">
        <title>The Paleozoic origin of enzymatic lignin decomposition reconstructed from 31 fungal genomes.</title>
        <authorList>
            <person name="Floudas D."/>
            <person name="Binder M."/>
            <person name="Riley R."/>
            <person name="Barry K."/>
            <person name="Blanchette R.A."/>
            <person name="Henrissat B."/>
            <person name="Martinez A.T."/>
            <person name="Otillar R."/>
            <person name="Spatafora J.W."/>
            <person name="Yadav J.S."/>
            <person name="Aerts A."/>
            <person name="Benoit I."/>
            <person name="Boyd A."/>
            <person name="Carlson A."/>
            <person name="Copeland A."/>
            <person name="Coutinho P.M."/>
            <person name="de Vries R.P."/>
            <person name="Ferreira P."/>
            <person name="Findley K."/>
            <person name="Foster B."/>
            <person name="Gaskell J."/>
            <person name="Glotzer D."/>
            <person name="Gorecki P."/>
            <person name="Heitman J."/>
            <person name="Hesse C."/>
            <person name="Hori C."/>
            <person name="Igarashi K."/>
            <person name="Jurgens J.A."/>
            <person name="Kallen N."/>
            <person name="Kersten P."/>
            <person name="Kohler A."/>
            <person name="Kuees U."/>
            <person name="Kumar T.K.A."/>
            <person name="Kuo A."/>
            <person name="LaButti K."/>
            <person name="Larrondo L.F."/>
            <person name="Lindquist E."/>
            <person name="Ling A."/>
            <person name="Lombard V."/>
            <person name="Lucas S."/>
            <person name="Lundell T."/>
            <person name="Martin R."/>
            <person name="McLaughlin D.J."/>
            <person name="Morgenstern I."/>
            <person name="Morin E."/>
            <person name="Murat C."/>
            <person name="Nagy L.G."/>
            <person name="Nolan M."/>
            <person name="Ohm R.A."/>
            <person name="Patyshakuliyeva A."/>
            <person name="Rokas A."/>
            <person name="Ruiz-Duenas F.J."/>
            <person name="Sabat G."/>
            <person name="Salamov A."/>
            <person name="Samejima M."/>
            <person name="Schmutz J."/>
            <person name="Slot J.C."/>
            <person name="St John F."/>
            <person name="Stenlid J."/>
            <person name="Sun H."/>
            <person name="Sun S."/>
            <person name="Syed K."/>
            <person name="Tsang A."/>
            <person name="Wiebenga A."/>
            <person name="Young D."/>
            <person name="Pisabarro A."/>
            <person name="Eastwood D.C."/>
            <person name="Martin F."/>
            <person name="Cullen D."/>
            <person name="Grigoriev I.V."/>
            <person name="Hibbett D.S."/>
        </authorList>
    </citation>
    <scope>NUCLEOTIDE SEQUENCE [LARGE SCALE GENOMIC DNA]</scope>
    <source>
        <strain evidence="3 4">MD-104</strain>
    </source>
</reference>
<feature type="compositionally biased region" description="Low complexity" evidence="1">
    <location>
        <begin position="437"/>
        <end position="448"/>
    </location>
</feature>
<evidence type="ECO:0000313" key="3">
    <source>
        <dbReference type="EMBL" id="PCH33452.1"/>
    </source>
</evidence>
<keyword evidence="2" id="KW-0472">Membrane</keyword>
<organism evidence="3 4">
    <name type="scientific">Wolfiporia cocos (strain MD-104)</name>
    <name type="common">Brown rot fungus</name>
    <dbReference type="NCBI Taxonomy" id="742152"/>
    <lineage>
        <taxon>Eukaryota</taxon>
        <taxon>Fungi</taxon>
        <taxon>Dikarya</taxon>
        <taxon>Basidiomycota</taxon>
        <taxon>Agaricomycotina</taxon>
        <taxon>Agaricomycetes</taxon>
        <taxon>Polyporales</taxon>
        <taxon>Phaeolaceae</taxon>
        <taxon>Wolfiporia</taxon>
    </lineage>
</organism>
<protein>
    <submittedName>
        <fullName evidence="3">Uncharacterized protein</fullName>
    </submittedName>
</protein>
<evidence type="ECO:0000256" key="1">
    <source>
        <dbReference type="SAM" id="MobiDB-lite"/>
    </source>
</evidence>
<feature type="region of interest" description="Disordered" evidence="1">
    <location>
        <begin position="248"/>
        <end position="276"/>
    </location>
</feature>
<feature type="compositionally biased region" description="Low complexity" evidence="1">
    <location>
        <begin position="318"/>
        <end position="329"/>
    </location>
</feature>
<evidence type="ECO:0000313" key="4">
    <source>
        <dbReference type="Proteomes" id="UP000218811"/>
    </source>
</evidence>
<feature type="region of interest" description="Disordered" evidence="1">
    <location>
        <begin position="112"/>
        <end position="209"/>
    </location>
</feature>
<keyword evidence="2" id="KW-0812">Transmembrane</keyword>
<dbReference type="OMA" id="PLAPNIY"/>
<feature type="compositionally biased region" description="Polar residues" evidence="1">
    <location>
        <begin position="260"/>
        <end position="269"/>
    </location>
</feature>
<proteinExistence type="predicted"/>
<accession>A0A2H3IU12</accession>
<evidence type="ECO:0000256" key="2">
    <source>
        <dbReference type="SAM" id="Phobius"/>
    </source>
</evidence>
<name>A0A2H3IU12_WOLCO</name>
<gene>
    <name evidence="3" type="ORF">WOLCODRAFT_93525</name>
</gene>
<sequence length="459" mass="49296">MYYAHIQARDGDSDDNGNNLSTSTIIIIAVVCGAVVGLALVLFLWRALRRLCSRKKSNPLPPVQLLAHERAEQIAAAVERKTFYDADSIRGLAYGHAASDASLTPGGSVFGSRQNSYHADDATSTDNISALGPPISVDDLAPPQPSFNPHTSTYSVSSSSGSNDGVSASPSAALSEVSTRSRGVSPSEYPAPTRRPGRSVPRSQSRPISLASVNTFQSTQSRTSILCGPPHSRHSNIQIVLPAPLAPESYPYPTDDGYSSARNSYISQQDESDRRSARIDQWVSGGTRLMSVSHVTGGIARPGPGKCRSMSTNPRIPSNLSQSTTASSSGRVPRRAQSQPRESFARSQGAVMYNSNHSLPPPVPRVPSEYFNLARLALQELGEPERGRRRSNTVHLGASGPFLQQPHESPAWTKQKESRFSFANMPDELPPARPPDSRSISRPPSSVPHLDGQQVDSAT</sequence>
<feature type="region of interest" description="Disordered" evidence="1">
    <location>
        <begin position="295"/>
        <end position="347"/>
    </location>
</feature>
<feature type="compositionally biased region" description="Low complexity" evidence="1">
    <location>
        <begin position="152"/>
        <end position="171"/>
    </location>
</feature>
<dbReference type="AlphaFoldDB" id="A0A2H3IU12"/>